<evidence type="ECO:0000313" key="2">
    <source>
        <dbReference type="Proteomes" id="UP000278627"/>
    </source>
</evidence>
<reference evidence="1 2" key="2">
    <citation type="submission" date="2018-11" db="EMBL/GenBank/DDBJ databases">
        <authorList>
            <consortium name="Pathogen Informatics"/>
        </authorList>
    </citation>
    <scope>NUCLEOTIDE SEQUENCE [LARGE SCALE GENOMIC DNA]</scope>
</reference>
<sequence length="60" mass="7332">MYPGFPHYVCMGFPVNWMFELLSKFQVLRHPYLRMLLLVNDANFDTSNDLKRKWMNRVSY</sequence>
<proteinExistence type="predicted"/>
<accession>A0A0N4SWZ9</accession>
<dbReference type="EMBL" id="UZAD01000007">
    <property type="protein sequence ID" value="VDN81365.1"/>
    <property type="molecule type" value="Genomic_DNA"/>
</dbReference>
<evidence type="ECO:0000313" key="1">
    <source>
        <dbReference type="EMBL" id="VDN81365.1"/>
    </source>
</evidence>
<name>A0A0N4SWZ9_BRUPA</name>
<dbReference type="Proteomes" id="UP000278627">
    <property type="component" value="Unassembled WGS sequence"/>
</dbReference>
<protein>
    <submittedName>
        <fullName evidence="3">Hexosyltransferase</fullName>
    </submittedName>
</protein>
<organism evidence="3">
    <name type="scientific">Brugia pahangi</name>
    <name type="common">Filarial nematode worm</name>
    <dbReference type="NCBI Taxonomy" id="6280"/>
    <lineage>
        <taxon>Eukaryota</taxon>
        <taxon>Metazoa</taxon>
        <taxon>Ecdysozoa</taxon>
        <taxon>Nematoda</taxon>
        <taxon>Chromadorea</taxon>
        <taxon>Rhabditida</taxon>
        <taxon>Spirurina</taxon>
        <taxon>Spiruromorpha</taxon>
        <taxon>Filarioidea</taxon>
        <taxon>Onchocercidae</taxon>
        <taxon>Brugia</taxon>
    </lineage>
</organism>
<reference evidence="3" key="1">
    <citation type="submission" date="2017-02" db="UniProtKB">
        <authorList>
            <consortium name="WormBaseParasite"/>
        </authorList>
    </citation>
    <scope>IDENTIFICATION</scope>
</reference>
<dbReference type="AlphaFoldDB" id="A0A0N4SWZ9"/>
<dbReference type="WBParaSite" id="BPAG_0000017801-mRNA-1">
    <property type="protein sequence ID" value="BPAG_0000017801-mRNA-1"/>
    <property type="gene ID" value="BPAG_0000017801"/>
</dbReference>
<keyword evidence="2" id="KW-1185">Reference proteome</keyword>
<gene>
    <name evidence="1" type="ORF">BPAG_LOCUS179</name>
</gene>
<evidence type="ECO:0000313" key="3">
    <source>
        <dbReference type="WBParaSite" id="BPAG_0000017801-mRNA-1"/>
    </source>
</evidence>